<dbReference type="PATRIC" id="fig|104336.4.peg.348"/>
<name>A0A0F0L0Z1_9MICO</name>
<dbReference type="GeneID" id="94446069"/>
<reference evidence="1 2" key="1">
    <citation type="submission" date="2015-02" db="EMBL/GenBank/DDBJ databases">
        <title>Draft genome sequences of ten Microbacterium spp. with emphasis on heavy metal contaminated environments.</title>
        <authorList>
            <person name="Corretto E."/>
        </authorList>
    </citation>
    <scope>NUCLEOTIDE SEQUENCE [LARGE SCALE GENOMIC DNA]</scope>
    <source>
        <strain evidence="1 2">DSM 12966</strain>
    </source>
</reference>
<gene>
    <name evidence="1" type="ORF">RN50_00335</name>
</gene>
<organism evidence="1 2">
    <name type="scientific">Microbacterium foliorum</name>
    <dbReference type="NCBI Taxonomy" id="104336"/>
    <lineage>
        <taxon>Bacteria</taxon>
        <taxon>Bacillati</taxon>
        <taxon>Actinomycetota</taxon>
        <taxon>Actinomycetes</taxon>
        <taxon>Micrococcales</taxon>
        <taxon>Microbacteriaceae</taxon>
        <taxon>Microbacterium</taxon>
    </lineage>
</organism>
<sequence>MLLFAKYFEGSYLGSRETAELEAWDQLLTAAVRDESEKQAKEWRDHDDER</sequence>
<keyword evidence="2" id="KW-1185">Reference proteome</keyword>
<dbReference type="Proteomes" id="UP000033572">
    <property type="component" value="Unassembled WGS sequence"/>
</dbReference>
<protein>
    <submittedName>
        <fullName evidence="1">Uncharacterized protein</fullName>
    </submittedName>
</protein>
<evidence type="ECO:0000313" key="1">
    <source>
        <dbReference type="EMBL" id="KJL26050.1"/>
    </source>
</evidence>
<evidence type="ECO:0000313" key="2">
    <source>
        <dbReference type="Proteomes" id="UP000033572"/>
    </source>
</evidence>
<dbReference type="AlphaFoldDB" id="A0A0F0L0Z1"/>
<dbReference type="EMBL" id="JYIU01000024">
    <property type="protein sequence ID" value="KJL26050.1"/>
    <property type="molecule type" value="Genomic_DNA"/>
</dbReference>
<proteinExistence type="predicted"/>
<comment type="caution">
    <text evidence="1">The sequence shown here is derived from an EMBL/GenBank/DDBJ whole genome shotgun (WGS) entry which is preliminary data.</text>
</comment>
<accession>A0A0F0L0Z1</accession>
<dbReference type="RefSeq" id="WP_156149234.1">
    <property type="nucleotide sequence ID" value="NZ_CP031425.1"/>
</dbReference>